<dbReference type="InterPro" id="IPR036942">
    <property type="entry name" value="Beta-barrel_TonB_sf"/>
</dbReference>
<keyword evidence="3" id="KW-0998">Cell outer membrane</keyword>
<gene>
    <name evidence="5" type="ORF">LV89_03637</name>
</gene>
<dbReference type="Proteomes" id="UP000245489">
    <property type="component" value="Unassembled WGS sequence"/>
</dbReference>
<feature type="domain" description="Outer membrane protein beta-barrel" evidence="4">
    <location>
        <begin position="25"/>
        <end position="270"/>
    </location>
</feature>
<comment type="subcellular location">
    <subcellularLocation>
        <location evidence="1">Cell outer membrane</location>
    </subcellularLocation>
</comment>
<dbReference type="Gene3D" id="2.40.170.20">
    <property type="entry name" value="TonB-dependent receptor, beta-barrel domain"/>
    <property type="match status" value="1"/>
</dbReference>
<dbReference type="SUPFAM" id="SSF56935">
    <property type="entry name" value="Porins"/>
    <property type="match status" value="1"/>
</dbReference>
<protein>
    <submittedName>
        <fullName evidence="5">Outer membrane beta-barrel protein</fullName>
    </submittedName>
</protein>
<dbReference type="EMBL" id="QGGO01000023">
    <property type="protein sequence ID" value="PWK21611.1"/>
    <property type="molecule type" value="Genomic_DNA"/>
</dbReference>
<name>A0A316DU60_9BACT</name>
<keyword evidence="6" id="KW-1185">Reference proteome</keyword>
<evidence type="ECO:0000256" key="2">
    <source>
        <dbReference type="ARBA" id="ARBA00023136"/>
    </source>
</evidence>
<evidence type="ECO:0000256" key="1">
    <source>
        <dbReference type="ARBA" id="ARBA00004442"/>
    </source>
</evidence>
<dbReference type="OrthoDB" id="905812at2"/>
<dbReference type="RefSeq" id="WP_109744321.1">
    <property type="nucleotide sequence ID" value="NZ_QGGO01000023.1"/>
</dbReference>
<reference evidence="5 6" key="1">
    <citation type="submission" date="2018-05" db="EMBL/GenBank/DDBJ databases">
        <title>Genomic Encyclopedia of Archaeal and Bacterial Type Strains, Phase II (KMG-II): from individual species to whole genera.</title>
        <authorList>
            <person name="Goeker M."/>
        </authorList>
    </citation>
    <scope>NUCLEOTIDE SEQUENCE [LARGE SCALE GENOMIC DNA]</scope>
    <source>
        <strain evidence="5 6">DSM 22214</strain>
    </source>
</reference>
<dbReference type="Pfam" id="PF14905">
    <property type="entry name" value="OMP_b-brl_3"/>
    <property type="match status" value="1"/>
</dbReference>
<proteinExistence type="predicted"/>
<sequence>MTSYFNANLVLKSGSFKVYNLDYTHRFKNSSSITFSFLHENALIDGYTKNQNLNALNYQDTLQYTLNTGANPLNASRIKFDYEKKMWIGKFSLGYQYRTQQQNGVFTYYEKQGNFTNLAFNPAFSAEISVLNRIHGIYTQYAGSFKNLEFSTGLRFENAFREFKVAGSNSSSVLTLSNFFPSANILYNLSNNLRAKIAFSRRVQRSTNNELNPYPEREHSETLEQGDPNIKPEFINVYETGITKDFKKASLYWNVYVQQITDIVNRVNSVYNEPFLTEFIPMQEMLVWLEQTWALRFLQVRNSKFLLVVMFII</sequence>
<keyword evidence="2" id="KW-0472">Membrane</keyword>
<accession>A0A316DU60</accession>
<evidence type="ECO:0000313" key="6">
    <source>
        <dbReference type="Proteomes" id="UP000245489"/>
    </source>
</evidence>
<comment type="caution">
    <text evidence="5">The sequence shown here is derived from an EMBL/GenBank/DDBJ whole genome shotgun (WGS) entry which is preliminary data.</text>
</comment>
<dbReference type="AlphaFoldDB" id="A0A316DU60"/>
<dbReference type="GO" id="GO:0009279">
    <property type="term" value="C:cell outer membrane"/>
    <property type="evidence" value="ECO:0007669"/>
    <property type="project" value="UniProtKB-SubCell"/>
</dbReference>
<evidence type="ECO:0000259" key="4">
    <source>
        <dbReference type="Pfam" id="PF14905"/>
    </source>
</evidence>
<dbReference type="InterPro" id="IPR041700">
    <property type="entry name" value="OMP_b-brl_3"/>
</dbReference>
<evidence type="ECO:0000256" key="3">
    <source>
        <dbReference type="ARBA" id="ARBA00023237"/>
    </source>
</evidence>
<organism evidence="5 6">
    <name type="scientific">Arcicella aurantiaca</name>
    <dbReference type="NCBI Taxonomy" id="591202"/>
    <lineage>
        <taxon>Bacteria</taxon>
        <taxon>Pseudomonadati</taxon>
        <taxon>Bacteroidota</taxon>
        <taxon>Cytophagia</taxon>
        <taxon>Cytophagales</taxon>
        <taxon>Flectobacillaceae</taxon>
        <taxon>Arcicella</taxon>
    </lineage>
</organism>
<evidence type="ECO:0000313" key="5">
    <source>
        <dbReference type="EMBL" id="PWK21611.1"/>
    </source>
</evidence>